<dbReference type="OrthoDB" id="9801263at2"/>
<dbReference type="PANTHER" id="PTHR30547">
    <property type="entry name" value="UNCHARACTERIZED PROTEIN YHCG-RELATED"/>
    <property type="match status" value="1"/>
</dbReference>
<organism evidence="3 4">
    <name type="scientific">Hymenobacter arizonensis</name>
    <name type="common">Siccationidurans arizonensis</name>
    <dbReference type="NCBI Taxonomy" id="1227077"/>
    <lineage>
        <taxon>Bacteria</taxon>
        <taxon>Pseudomonadati</taxon>
        <taxon>Bacteroidota</taxon>
        <taxon>Cytophagia</taxon>
        <taxon>Cytophagales</taxon>
        <taxon>Hymenobacteraceae</taxon>
        <taxon>Hymenobacter</taxon>
    </lineage>
</organism>
<evidence type="ECO:0000313" key="4">
    <source>
        <dbReference type="Proteomes" id="UP000199029"/>
    </source>
</evidence>
<protein>
    <submittedName>
        <fullName evidence="3">Predicted nuclease of restriction endonuclease-like (RecB) superfamily, DUF1016 family</fullName>
    </submittedName>
</protein>
<sequence length="371" mass="42019">MEETTLSRLAEQIGQLHAQTQRAAAQQINYWLTVRNWLIGWHIAEYEQGGSDRAEYGDRLLPELARQLRGVKGLAVQRLYDCRAFYRAYPTILQTVSGELQRAGLLGTVDLPAPVAPEQPVAAGVILGIAPDLLLTRLSFSHFLELLALDRPLQRAFYEVHAVKNSWSVRALKRAIHSALYERTGLSTDKAAVLASHADTQPLGVADVVKNPYVLEFLGLDERTSYSESDLEAAIIAHLQTFLVELGRGFCFEARQKRITFDNEHYFIDLVFYHRILKCHVLVDLKIGAFSHADAGQMNVYLNYYREQEMTEGDNPPVGLILCAQKNDTLVRYATTGLAEQLFVSKYQMNLPSEEELQQLVREEQERLRNT</sequence>
<dbReference type="GO" id="GO:0003676">
    <property type="term" value="F:nucleic acid binding"/>
    <property type="evidence" value="ECO:0007669"/>
    <property type="project" value="InterPro"/>
</dbReference>
<dbReference type="Pfam" id="PF06250">
    <property type="entry name" value="YhcG_C"/>
    <property type="match status" value="1"/>
</dbReference>
<dbReference type="Proteomes" id="UP000199029">
    <property type="component" value="Unassembled WGS sequence"/>
</dbReference>
<dbReference type="InterPro" id="IPR053148">
    <property type="entry name" value="PD-DEXK-like_domain"/>
</dbReference>
<dbReference type="RefSeq" id="WP_092678987.1">
    <property type="nucleotide sequence ID" value="NZ_FOXS01000011.1"/>
</dbReference>
<evidence type="ECO:0000259" key="2">
    <source>
        <dbReference type="Pfam" id="PF17761"/>
    </source>
</evidence>
<dbReference type="InterPro" id="IPR041527">
    <property type="entry name" value="YhcG_N"/>
</dbReference>
<feature type="domain" description="YhcG PDDEXK nuclease" evidence="1">
    <location>
        <begin position="207"/>
        <end position="359"/>
    </location>
</feature>
<dbReference type="Gene3D" id="3.40.1350.10">
    <property type="match status" value="1"/>
</dbReference>
<keyword evidence="4" id="KW-1185">Reference proteome</keyword>
<proteinExistence type="predicted"/>
<feature type="domain" description="YhcG N-terminal" evidence="2">
    <location>
        <begin position="134"/>
        <end position="183"/>
    </location>
</feature>
<keyword evidence="3" id="KW-0540">Nuclease</keyword>
<keyword evidence="3" id="KW-0378">Hydrolase</keyword>
<dbReference type="Pfam" id="PF17761">
    <property type="entry name" value="DUF1016_N"/>
    <property type="match status" value="2"/>
</dbReference>
<evidence type="ECO:0000259" key="1">
    <source>
        <dbReference type="Pfam" id="PF06250"/>
    </source>
</evidence>
<dbReference type="InterPro" id="IPR011856">
    <property type="entry name" value="tRNA_endonuc-like_dom_sf"/>
</dbReference>
<gene>
    <name evidence="3" type="ORF">SAMN04515668_4961</name>
</gene>
<reference evidence="4" key="1">
    <citation type="submission" date="2016-10" db="EMBL/GenBank/DDBJ databases">
        <authorList>
            <person name="Varghese N."/>
            <person name="Submissions S."/>
        </authorList>
    </citation>
    <scope>NUCLEOTIDE SEQUENCE [LARGE SCALE GENOMIC DNA]</scope>
    <source>
        <strain evidence="4">OR362-8,ATCC BAA-1266,JCM 13504</strain>
    </source>
</reference>
<keyword evidence="3" id="KW-0255">Endonuclease</keyword>
<name>A0A1I6BR61_HYMAR</name>
<dbReference type="AlphaFoldDB" id="A0A1I6BR61"/>
<dbReference type="GO" id="GO:0004519">
    <property type="term" value="F:endonuclease activity"/>
    <property type="evidence" value="ECO:0007669"/>
    <property type="project" value="UniProtKB-KW"/>
</dbReference>
<feature type="domain" description="YhcG N-terminal" evidence="2">
    <location>
        <begin position="13"/>
        <end position="100"/>
    </location>
</feature>
<dbReference type="STRING" id="1227077.SAMN04515668_4961"/>
<dbReference type="InterPro" id="IPR009362">
    <property type="entry name" value="YhcG_C"/>
</dbReference>
<dbReference type="PANTHER" id="PTHR30547:SF5">
    <property type="entry name" value="NUCLEASE YHCG-RELATED"/>
    <property type="match status" value="1"/>
</dbReference>
<evidence type="ECO:0000313" key="3">
    <source>
        <dbReference type="EMBL" id="SFQ83411.1"/>
    </source>
</evidence>
<dbReference type="EMBL" id="FOXS01000011">
    <property type="protein sequence ID" value="SFQ83411.1"/>
    <property type="molecule type" value="Genomic_DNA"/>
</dbReference>
<accession>A0A1I6BR61</accession>